<comment type="caution">
    <text evidence="3">The sequence shown here is derived from an EMBL/GenBank/DDBJ whole genome shotgun (WGS) entry which is preliminary data.</text>
</comment>
<dbReference type="Pfam" id="PF00582">
    <property type="entry name" value="Usp"/>
    <property type="match status" value="1"/>
</dbReference>
<dbReference type="AlphaFoldDB" id="A0A7C5KD08"/>
<dbReference type="PANTHER" id="PTHR46268:SF6">
    <property type="entry name" value="UNIVERSAL STRESS PROTEIN UP12"/>
    <property type="match status" value="1"/>
</dbReference>
<reference evidence="3" key="1">
    <citation type="journal article" date="2020" name="mSystems">
        <title>Genome- and Community-Level Interaction Insights into Carbon Utilization and Element Cycling Functions of Hydrothermarchaeota in Hydrothermal Sediment.</title>
        <authorList>
            <person name="Zhou Z."/>
            <person name="Liu Y."/>
            <person name="Xu W."/>
            <person name="Pan J."/>
            <person name="Luo Z.H."/>
            <person name="Li M."/>
        </authorList>
    </citation>
    <scope>NUCLEOTIDE SEQUENCE [LARGE SCALE GENOMIC DNA]</scope>
    <source>
        <strain evidence="3">SpSt-1019</strain>
    </source>
</reference>
<evidence type="ECO:0000259" key="2">
    <source>
        <dbReference type="Pfam" id="PF00582"/>
    </source>
</evidence>
<accession>A0A7C5KD08</accession>
<dbReference type="InterPro" id="IPR014729">
    <property type="entry name" value="Rossmann-like_a/b/a_fold"/>
</dbReference>
<protein>
    <submittedName>
        <fullName evidence="3">Universal stress protein</fullName>
    </submittedName>
</protein>
<dbReference type="InterPro" id="IPR006016">
    <property type="entry name" value="UspA"/>
</dbReference>
<dbReference type="SUPFAM" id="SSF52402">
    <property type="entry name" value="Adenine nucleotide alpha hydrolases-like"/>
    <property type="match status" value="1"/>
</dbReference>
<sequence length="142" mass="15990">MTREKNIFVVLKENRQNQTKLIKEIKDYVAANNVNRIYLLKVIDRSEDLGVFNPEAEEIIVTRAENDISKFMTNLTDVGCQVEGIIKVGSYHDRIEELAKKYNPEAIIVQSSKLSGIKRIFLGNSVSDVINNAHCPVIVVGS</sequence>
<dbReference type="Gene3D" id="3.40.50.620">
    <property type="entry name" value="HUPs"/>
    <property type="match status" value="1"/>
</dbReference>
<feature type="domain" description="UspA" evidence="2">
    <location>
        <begin position="5"/>
        <end position="140"/>
    </location>
</feature>
<evidence type="ECO:0000313" key="3">
    <source>
        <dbReference type="EMBL" id="HHI65143.1"/>
    </source>
</evidence>
<organism evidence="3">
    <name type="scientific">Thermodesulfobium narugense</name>
    <dbReference type="NCBI Taxonomy" id="184064"/>
    <lineage>
        <taxon>Bacteria</taxon>
        <taxon>Pseudomonadati</taxon>
        <taxon>Thermodesulfobiota</taxon>
        <taxon>Thermodesulfobiia</taxon>
        <taxon>Thermodesulfobiales</taxon>
        <taxon>Thermodesulfobiaceae</taxon>
        <taxon>Thermodesulfobium</taxon>
    </lineage>
</organism>
<name>A0A7C5KD08_9BACT</name>
<dbReference type="CDD" id="cd00293">
    <property type="entry name" value="USP-like"/>
    <property type="match status" value="1"/>
</dbReference>
<comment type="similarity">
    <text evidence="1">Belongs to the universal stress protein A family.</text>
</comment>
<dbReference type="EMBL" id="DRUY01000043">
    <property type="protein sequence ID" value="HHI65143.1"/>
    <property type="molecule type" value="Genomic_DNA"/>
</dbReference>
<gene>
    <name evidence="3" type="ORF">ENL70_01165</name>
</gene>
<dbReference type="PANTHER" id="PTHR46268">
    <property type="entry name" value="STRESS RESPONSE PROTEIN NHAX"/>
    <property type="match status" value="1"/>
</dbReference>
<proteinExistence type="inferred from homology"/>
<evidence type="ECO:0000256" key="1">
    <source>
        <dbReference type="ARBA" id="ARBA00008791"/>
    </source>
</evidence>